<protein>
    <recommendedName>
        <fullName evidence="6">Histone deacetylase interacting domain-containing protein</fullName>
    </recommendedName>
</protein>
<keyword evidence="2" id="KW-0678">Repressor</keyword>
<dbReference type="RefSeq" id="XP_003028543.1">
    <property type="nucleotide sequence ID" value="XM_003028497.1"/>
</dbReference>
<dbReference type="InterPro" id="IPR039774">
    <property type="entry name" value="Sin3-like"/>
</dbReference>
<dbReference type="KEGG" id="scm:SCHCO_078491"/>
<dbReference type="GO" id="GO:0000122">
    <property type="term" value="P:negative regulation of transcription by RNA polymerase II"/>
    <property type="evidence" value="ECO:0007669"/>
    <property type="project" value="TreeGrafter"/>
</dbReference>
<dbReference type="OrthoDB" id="10265969at2759"/>
<dbReference type="Pfam" id="PF02671">
    <property type="entry name" value="PAH"/>
    <property type="match status" value="2"/>
</dbReference>
<keyword evidence="8" id="KW-1185">Reference proteome</keyword>
<dbReference type="PANTHER" id="PTHR12346">
    <property type="entry name" value="SIN3B-RELATED"/>
    <property type="match status" value="1"/>
</dbReference>
<dbReference type="InParanoid" id="D8QDA5"/>
<dbReference type="Pfam" id="PF08295">
    <property type="entry name" value="Sin3_corepress"/>
    <property type="match status" value="1"/>
</dbReference>
<evidence type="ECO:0000256" key="4">
    <source>
        <dbReference type="PROSITE-ProRule" id="PRU00810"/>
    </source>
</evidence>
<dbReference type="HOGENOM" id="CLU_001360_2_2_1"/>
<dbReference type="SUPFAM" id="SSF47762">
    <property type="entry name" value="PAH2 domain"/>
    <property type="match status" value="2"/>
</dbReference>
<dbReference type="GO" id="GO:0070822">
    <property type="term" value="C:Sin3-type complex"/>
    <property type="evidence" value="ECO:0007669"/>
    <property type="project" value="TreeGrafter"/>
</dbReference>
<dbReference type="GO" id="GO:0003714">
    <property type="term" value="F:transcription corepressor activity"/>
    <property type="evidence" value="ECO:0007669"/>
    <property type="project" value="InterPro"/>
</dbReference>
<evidence type="ECO:0000256" key="1">
    <source>
        <dbReference type="ARBA" id="ARBA00004123"/>
    </source>
</evidence>
<dbReference type="eggNOG" id="KOG4204">
    <property type="taxonomic scope" value="Eukaryota"/>
</dbReference>
<dbReference type="InterPro" id="IPR013194">
    <property type="entry name" value="HDAC_interact_dom"/>
</dbReference>
<dbReference type="SMART" id="SM00761">
    <property type="entry name" value="HDAC_interact"/>
    <property type="match status" value="1"/>
</dbReference>
<name>D8QDA5_SCHCM</name>
<evidence type="ECO:0000313" key="7">
    <source>
        <dbReference type="EMBL" id="EFI93640.1"/>
    </source>
</evidence>
<feature type="region of interest" description="Disordered" evidence="5">
    <location>
        <begin position="648"/>
        <end position="728"/>
    </location>
</feature>
<dbReference type="STRING" id="578458.D8QDA5"/>
<evidence type="ECO:0000259" key="6">
    <source>
        <dbReference type="SMART" id="SM00761"/>
    </source>
</evidence>
<dbReference type="InterPro" id="IPR031693">
    <property type="entry name" value="Sin3_C"/>
</dbReference>
<feature type="compositionally biased region" description="Basic and acidic residues" evidence="5">
    <location>
        <begin position="185"/>
        <end position="202"/>
    </location>
</feature>
<dbReference type="Proteomes" id="UP000007431">
    <property type="component" value="Unassembled WGS sequence"/>
</dbReference>
<dbReference type="PANTHER" id="PTHR12346:SF0">
    <property type="entry name" value="SIN3A, ISOFORM G"/>
    <property type="match status" value="1"/>
</dbReference>
<sequence>MKEFKSSLIDTPGVIKRVSQLFHGHPRLIQGFNTFLPIGYRIECTGVSGITVTTPTGHVMQASDMRWTEHKPAPSHHLPTAAPEAMEYLQSIKHSNPEKHRQLMGVLRAAGQDTGDRAQYLEDIQAIFKDEPQTAAAWQKMMQQPWSPENFAALRTMTPLGASKRKADKEHGPAPVAQAKKKRRVERDRETAKDKEREKEPPAAKPKRSRHQQQQQAATSNARDRSPPPAPSRRAAPAQQPVPPPPEEPTNEQLVFFNRVQRALGSKELYNEFLKHINNFTQDHIDSVQLVKECRSLLRGDEDLVRQLKEIVGWDQRKEDESHLLVPKNQSWPHPQVVTMRPGRIDMSVMYGSYRKLPASEAQVQCSGRDEMCRSVLNDEWVSHATWTNEDEITSAPLKKNPYEEALHRSEEERHEYDFHIDAIVRTIAMLEPINNKIMQLGPDDRATFKLKPNFGGSGKSVHHRVIKKIYGRAAGVEVVQMMQEQPALAIPVVLGRLKQKEEEWKRAQREWNKVWREVDARNYAKSLDYQALAIRAADKRATAQKTLVQQIAAARDEQNSARASLVDPLFARTRPRHQMEFVIDDPQVLQDALKLTLSFVDRTQAQVPFNERRRIEAFLRAFVPLFFMLDPVAFNNAFVVVQETFESEPSEDGAEDDGESVASGGSRASRGRKAAAGDLRKKLLKSEQAKSTGTTRVTRSRGDASPVPGSRLASPAPADDEALAEAAAAQRRKGRKNMFFTNTTFYCVLRLLEIIYSRLALFKSLSMEGDPTQPPPHTFGYSSETMSIAERTTVDHYYDLLLDSCERLFDNEIEQPAFEEQMRFMFGVKNAYKIFTIDKVIGALVKQVQNVLADQKSQELLENLKRERSITSPTVQDQINTRHNAEKILGPDENLFRIDWLHDSRTMTMQLIGKDEPSVDDSEAVAERWRAYLDAYVADGDTPGVPQAHLRRPFLRRNVPEDVRQEGPKVLTDDGLEIRICVRTYRFFYVPLREDVLVHIPQPRDKDLRTRLGKREELRKKWLEKSLADAPEVTA</sequence>
<dbReference type="AlphaFoldDB" id="D8QDA5"/>
<feature type="compositionally biased region" description="Basic and acidic residues" evidence="5">
    <location>
        <begin position="679"/>
        <end position="689"/>
    </location>
</feature>
<dbReference type="PROSITE" id="PS51477">
    <property type="entry name" value="PAH"/>
    <property type="match status" value="2"/>
</dbReference>
<evidence type="ECO:0000256" key="2">
    <source>
        <dbReference type="ARBA" id="ARBA00022491"/>
    </source>
</evidence>
<feature type="region of interest" description="Disordered" evidence="5">
    <location>
        <begin position="162"/>
        <end position="251"/>
    </location>
</feature>
<accession>D8QDA5</accession>
<reference evidence="7 8" key="1">
    <citation type="journal article" date="2010" name="Nat. Biotechnol.">
        <title>Genome sequence of the model mushroom Schizophyllum commune.</title>
        <authorList>
            <person name="Ohm R.A."/>
            <person name="de Jong J.F."/>
            <person name="Lugones L.G."/>
            <person name="Aerts A."/>
            <person name="Kothe E."/>
            <person name="Stajich J.E."/>
            <person name="de Vries R.P."/>
            <person name="Record E."/>
            <person name="Levasseur A."/>
            <person name="Baker S.E."/>
            <person name="Bartholomew K.A."/>
            <person name="Coutinho P.M."/>
            <person name="Erdmann S."/>
            <person name="Fowler T.J."/>
            <person name="Gathman A.C."/>
            <person name="Lombard V."/>
            <person name="Henrissat B."/>
            <person name="Knabe N."/>
            <person name="Kuees U."/>
            <person name="Lilly W.W."/>
            <person name="Lindquist E."/>
            <person name="Lucas S."/>
            <person name="Magnuson J.K."/>
            <person name="Piumi F."/>
            <person name="Raudaskoski M."/>
            <person name="Salamov A."/>
            <person name="Schmutz J."/>
            <person name="Schwarze F.W.M.R."/>
            <person name="vanKuyk P.A."/>
            <person name="Horton J.S."/>
            <person name="Grigoriev I.V."/>
            <person name="Woesten H.A.B."/>
        </authorList>
    </citation>
    <scope>NUCLEOTIDE SEQUENCE [LARGE SCALE GENOMIC DNA]</scope>
    <source>
        <strain evidence="8">H4-8 / FGSC 9210</strain>
    </source>
</reference>
<comment type="subcellular location">
    <subcellularLocation>
        <location evidence="1 4">Nucleus</location>
    </subcellularLocation>
</comment>
<keyword evidence="3 4" id="KW-0539">Nucleus</keyword>
<dbReference type="OMA" id="MCEEVIK"/>
<dbReference type="VEuPathDB" id="FungiDB:SCHCODRAFT_078491"/>
<feature type="domain" description="Histone deacetylase interacting" evidence="6">
    <location>
        <begin position="349"/>
        <end position="448"/>
    </location>
</feature>
<feature type="compositionally biased region" description="Acidic residues" evidence="5">
    <location>
        <begin position="648"/>
        <end position="660"/>
    </location>
</feature>
<dbReference type="EMBL" id="GL377310">
    <property type="protein sequence ID" value="EFI93640.1"/>
    <property type="molecule type" value="Genomic_DNA"/>
</dbReference>
<dbReference type="InterPro" id="IPR003822">
    <property type="entry name" value="PAH"/>
</dbReference>
<dbReference type="Gene3D" id="1.20.1160.11">
    <property type="entry name" value="Paired amphipathic helix"/>
    <property type="match status" value="2"/>
</dbReference>
<dbReference type="GeneID" id="9590891"/>
<evidence type="ECO:0000256" key="5">
    <source>
        <dbReference type="SAM" id="MobiDB-lite"/>
    </source>
</evidence>
<dbReference type="InterPro" id="IPR036600">
    <property type="entry name" value="PAH_sf"/>
</dbReference>
<dbReference type="Pfam" id="PF16879">
    <property type="entry name" value="Sin3a_C"/>
    <property type="match status" value="1"/>
</dbReference>
<organism evidence="8">
    <name type="scientific">Schizophyllum commune (strain H4-8 / FGSC 9210)</name>
    <name type="common">Split gill fungus</name>
    <dbReference type="NCBI Taxonomy" id="578458"/>
    <lineage>
        <taxon>Eukaryota</taxon>
        <taxon>Fungi</taxon>
        <taxon>Dikarya</taxon>
        <taxon>Basidiomycota</taxon>
        <taxon>Agaricomycotina</taxon>
        <taxon>Agaricomycetes</taxon>
        <taxon>Agaricomycetidae</taxon>
        <taxon>Agaricales</taxon>
        <taxon>Schizophyllaceae</taxon>
        <taxon>Schizophyllum</taxon>
    </lineage>
</organism>
<evidence type="ECO:0000313" key="8">
    <source>
        <dbReference type="Proteomes" id="UP000007431"/>
    </source>
</evidence>
<evidence type="ECO:0000256" key="3">
    <source>
        <dbReference type="ARBA" id="ARBA00023242"/>
    </source>
</evidence>
<gene>
    <name evidence="7" type="ORF">SCHCODRAFT_78491</name>
</gene>
<feature type="compositionally biased region" description="Polar residues" evidence="5">
    <location>
        <begin position="212"/>
        <end position="221"/>
    </location>
</feature>
<proteinExistence type="predicted"/>